<evidence type="ECO:0000313" key="11">
    <source>
        <dbReference type="Proteomes" id="UP000284178"/>
    </source>
</evidence>
<keyword evidence="3" id="KW-1003">Cell membrane</keyword>
<proteinExistence type="predicted"/>
<evidence type="ECO:0000256" key="5">
    <source>
        <dbReference type="ARBA" id="ARBA00022683"/>
    </source>
</evidence>
<keyword evidence="4 10" id="KW-0762">Sugar transport</keyword>
<dbReference type="EMBL" id="QRUP01000003">
    <property type="protein sequence ID" value="RGR75865.1"/>
    <property type="molecule type" value="Genomic_DNA"/>
</dbReference>
<keyword evidence="7 9" id="KW-1133">Transmembrane helix</keyword>
<dbReference type="AlphaFoldDB" id="A0A412G4X3"/>
<dbReference type="RefSeq" id="WP_072685619.1">
    <property type="nucleotide sequence ID" value="NZ_CABJCV010000003.1"/>
</dbReference>
<evidence type="ECO:0000256" key="8">
    <source>
        <dbReference type="ARBA" id="ARBA00023136"/>
    </source>
</evidence>
<comment type="subcellular location">
    <subcellularLocation>
        <location evidence="1">Cell membrane</location>
        <topology evidence="1">Multi-pass membrane protein</topology>
    </subcellularLocation>
</comment>
<dbReference type="InterPro" id="IPR050303">
    <property type="entry name" value="GatZ_KbaZ_carbometab"/>
</dbReference>
<keyword evidence="11" id="KW-1185">Reference proteome</keyword>
<comment type="caution">
    <text evidence="10">The sequence shown here is derived from an EMBL/GenBank/DDBJ whole genome shotgun (WGS) entry which is preliminary data.</text>
</comment>
<dbReference type="Proteomes" id="UP000284178">
    <property type="component" value="Unassembled WGS sequence"/>
</dbReference>
<feature type="transmembrane region" description="Helical" evidence="9">
    <location>
        <begin position="174"/>
        <end position="195"/>
    </location>
</feature>
<evidence type="ECO:0000256" key="9">
    <source>
        <dbReference type="SAM" id="Phobius"/>
    </source>
</evidence>
<keyword evidence="2" id="KW-0813">Transport</keyword>
<reference evidence="10 11" key="1">
    <citation type="submission" date="2018-08" db="EMBL/GenBank/DDBJ databases">
        <title>A genome reference for cultivated species of the human gut microbiota.</title>
        <authorList>
            <person name="Zou Y."/>
            <person name="Xue W."/>
            <person name="Luo G."/>
        </authorList>
    </citation>
    <scope>NUCLEOTIDE SEQUENCE [LARGE SCALE GENOMIC DNA]</scope>
    <source>
        <strain evidence="10 11">AF24-29</strain>
    </source>
</reference>
<evidence type="ECO:0000256" key="6">
    <source>
        <dbReference type="ARBA" id="ARBA00022692"/>
    </source>
</evidence>
<evidence type="ECO:0000256" key="1">
    <source>
        <dbReference type="ARBA" id="ARBA00004651"/>
    </source>
</evidence>
<dbReference type="PANTHER" id="PTHR32502:SF8">
    <property type="entry name" value="N-ACETYLGALACTOSAMINE PERMEASE IIC COMPONENT 1"/>
    <property type="match status" value="1"/>
</dbReference>
<evidence type="ECO:0000256" key="4">
    <source>
        <dbReference type="ARBA" id="ARBA00022597"/>
    </source>
</evidence>
<dbReference type="GO" id="GO:0005886">
    <property type="term" value="C:plasma membrane"/>
    <property type="evidence" value="ECO:0007669"/>
    <property type="project" value="UniProtKB-SubCell"/>
</dbReference>
<keyword evidence="5" id="KW-0598">Phosphotransferase system</keyword>
<protein>
    <submittedName>
        <fullName evidence="10">PTS sugar transporter subunit IIC</fullName>
    </submittedName>
</protein>
<evidence type="ECO:0000256" key="7">
    <source>
        <dbReference type="ARBA" id="ARBA00022989"/>
    </source>
</evidence>
<dbReference type="PROSITE" id="PS51106">
    <property type="entry name" value="PTS_EIIC_TYPE_4"/>
    <property type="match status" value="1"/>
</dbReference>
<dbReference type="PANTHER" id="PTHR32502">
    <property type="entry name" value="N-ACETYLGALACTOSAMINE PERMEASE II COMPONENT-RELATED"/>
    <property type="match status" value="1"/>
</dbReference>
<keyword evidence="6 9" id="KW-0812">Transmembrane</keyword>
<sequence length="265" mass="27792">MIQSALLVMLAWLIVNGVDRVMSWQTFARPIVTAAITGLVLGDLTTGVVMGASLEAIFMGISAIGGSVPADACSASIIAVAMTILTGVDTETGLALAMPIGTLMATVGEMYKPVLASLAPYWEHLAGTGNMKSFRIQTILCGLFVDRLPQTIILFLAVAFGVEGLQSVIGNLPAWVMSGLSAASGMMTGVGFAILTSMIWDKEIGGFFFVGFVLSKYLGLGQLPIAIIMAVVAIMYFYNDKKLLDAKTANAAAASANGNNEEDFF</sequence>
<dbReference type="Pfam" id="PF03609">
    <property type="entry name" value="EII-Sor"/>
    <property type="match status" value="1"/>
</dbReference>
<evidence type="ECO:0000256" key="2">
    <source>
        <dbReference type="ARBA" id="ARBA00022448"/>
    </source>
</evidence>
<dbReference type="GeneID" id="83014525"/>
<dbReference type="InterPro" id="IPR004700">
    <property type="entry name" value="PTS_IIC_man"/>
</dbReference>
<feature type="transmembrane region" description="Helical" evidence="9">
    <location>
        <begin position="207"/>
        <end position="238"/>
    </location>
</feature>
<keyword evidence="8 9" id="KW-0472">Membrane</keyword>
<evidence type="ECO:0000256" key="3">
    <source>
        <dbReference type="ARBA" id="ARBA00022475"/>
    </source>
</evidence>
<feature type="transmembrane region" description="Helical" evidence="9">
    <location>
        <begin position="139"/>
        <end position="162"/>
    </location>
</feature>
<organism evidence="10 11">
    <name type="scientific">Holdemania filiformis</name>
    <dbReference type="NCBI Taxonomy" id="61171"/>
    <lineage>
        <taxon>Bacteria</taxon>
        <taxon>Bacillati</taxon>
        <taxon>Bacillota</taxon>
        <taxon>Erysipelotrichia</taxon>
        <taxon>Erysipelotrichales</taxon>
        <taxon>Erysipelotrichaceae</taxon>
        <taxon>Holdemania</taxon>
    </lineage>
</organism>
<gene>
    <name evidence="10" type="ORF">DWY25_03770</name>
</gene>
<evidence type="ECO:0000313" key="10">
    <source>
        <dbReference type="EMBL" id="RGR75865.1"/>
    </source>
</evidence>
<accession>A0A412G4X3</accession>
<name>A0A412G4X3_9FIRM</name>
<dbReference type="GO" id="GO:0009401">
    <property type="term" value="P:phosphoenolpyruvate-dependent sugar phosphotransferase system"/>
    <property type="evidence" value="ECO:0007669"/>
    <property type="project" value="UniProtKB-KW"/>
</dbReference>